<proteinExistence type="predicted"/>
<dbReference type="Gene3D" id="1.10.10.10">
    <property type="entry name" value="Winged helix-like DNA-binding domain superfamily/Winged helix DNA-binding domain"/>
    <property type="match status" value="1"/>
</dbReference>
<dbReference type="PANTHER" id="PTHR48111:SF35">
    <property type="entry name" value="TRANSCRIPTIONAL REGULATORY PROTEIN QSEB"/>
    <property type="match status" value="1"/>
</dbReference>
<gene>
    <name evidence="12" type="ORF">RAS12_07005</name>
</gene>
<evidence type="ECO:0000256" key="1">
    <source>
        <dbReference type="ARBA" id="ARBA00004496"/>
    </source>
</evidence>
<dbReference type="SMART" id="SM00862">
    <property type="entry name" value="Trans_reg_C"/>
    <property type="match status" value="1"/>
</dbReference>
<evidence type="ECO:0000259" key="10">
    <source>
        <dbReference type="PROSITE" id="PS50110"/>
    </source>
</evidence>
<feature type="domain" description="Response regulatory" evidence="10">
    <location>
        <begin position="3"/>
        <end position="117"/>
    </location>
</feature>
<keyword evidence="6 9" id="KW-0238">DNA-binding</keyword>
<dbReference type="Pfam" id="PF00486">
    <property type="entry name" value="Trans_reg_C"/>
    <property type="match status" value="1"/>
</dbReference>
<dbReference type="SMART" id="SM00448">
    <property type="entry name" value="REC"/>
    <property type="match status" value="1"/>
</dbReference>
<evidence type="ECO:0000256" key="3">
    <source>
        <dbReference type="ARBA" id="ARBA00022553"/>
    </source>
</evidence>
<dbReference type="PROSITE" id="PS51755">
    <property type="entry name" value="OMPR_PHOB"/>
    <property type="match status" value="1"/>
</dbReference>
<dbReference type="SUPFAM" id="SSF52172">
    <property type="entry name" value="CheY-like"/>
    <property type="match status" value="1"/>
</dbReference>
<dbReference type="InterPro" id="IPR001867">
    <property type="entry name" value="OmpR/PhoB-type_DNA-bd"/>
</dbReference>
<dbReference type="InterPro" id="IPR001789">
    <property type="entry name" value="Sig_transdc_resp-reg_receiver"/>
</dbReference>
<keyword evidence="7" id="KW-0804">Transcription</keyword>
<dbReference type="Gene3D" id="3.40.50.2300">
    <property type="match status" value="1"/>
</dbReference>
<keyword evidence="2" id="KW-0963">Cytoplasm</keyword>
<protein>
    <submittedName>
        <fullName evidence="12">Response regulator transcription factor</fullName>
    </submittedName>
</protein>
<feature type="modified residue" description="4-aspartylphosphate" evidence="8">
    <location>
        <position position="52"/>
    </location>
</feature>
<dbReference type="InterPro" id="IPR011006">
    <property type="entry name" value="CheY-like_superfamily"/>
</dbReference>
<evidence type="ECO:0000313" key="13">
    <source>
        <dbReference type="Proteomes" id="UP001234798"/>
    </source>
</evidence>
<dbReference type="PROSITE" id="PS50110">
    <property type="entry name" value="RESPONSE_REGULATORY"/>
    <property type="match status" value="1"/>
</dbReference>
<accession>A0ABY9M530</accession>
<dbReference type="InterPro" id="IPR036388">
    <property type="entry name" value="WH-like_DNA-bd_sf"/>
</dbReference>
<evidence type="ECO:0000256" key="2">
    <source>
        <dbReference type="ARBA" id="ARBA00022490"/>
    </source>
</evidence>
<dbReference type="Gene3D" id="6.10.250.690">
    <property type="match status" value="1"/>
</dbReference>
<evidence type="ECO:0000256" key="4">
    <source>
        <dbReference type="ARBA" id="ARBA00023012"/>
    </source>
</evidence>
<keyword evidence="5" id="KW-0805">Transcription regulation</keyword>
<evidence type="ECO:0000259" key="11">
    <source>
        <dbReference type="PROSITE" id="PS51755"/>
    </source>
</evidence>
<feature type="DNA-binding region" description="OmpR/PhoB-type" evidence="9">
    <location>
        <begin position="125"/>
        <end position="219"/>
    </location>
</feature>
<reference evidence="12 13" key="1">
    <citation type="submission" date="2023-08" db="EMBL/GenBank/DDBJ databases">
        <title>Achromobacter seleniivolatilans sp. nov., isolated from seleniferous soil.</title>
        <authorList>
            <person name="Zhang S."/>
            <person name="Li K."/>
            <person name="Peng J."/>
            <person name="Zhao Q."/>
            <person name="Wang H."/>
            <person name="Guo Y."/>
        </authorList>
    </citation>
    <scope>NUCLEOTIDE SEQUENCE [LARGE SCALE GENOMIC DNA]</scope>
    <source>
        <strain evidence="12 13">R39</strain>
    </source>
</reference>
<name>A0ABY9M530_9BURK</name>
<dbReference type="InterPro" id="IPR039420">
    <property type="entry name" value="WalR-like"/>
</dbReference>
<evidence type="ECO:0000256" key="9">
    <source>
        <dbReference type="PROSITE-ProRule" id="PRU01091"/>
    </source>
</evidence>
<evidence type="ECO:0000256" key="6">
    <source>
        <dbReference type="ARBA" id="ARBA00023125"/>
    </source>
</evidence>
<dbReference type="RefSeq" id="WP_306946620.1">
    <property type="nucleotide sequence ID" value="NZ_CP132976.1"/>
</dbReference>
<dbReference type="Pfam" id="PF00072">
    <property type="entry name" value="Response_reg"/>
    <property type="match status" value="1"/>
</dbReference>
<evidence type="ECO:0000256" key="7">
    <source>
        <dbReference type="ARBA" id="ARBA00023163"/>
    </source>
</evidence>
<organism evidence="12 13">
    <name type="scientific">Achromobacter seleniivolatilans</name>
    <dbReference type="NCBI Taxonomy" id="3047478"/>
    <lineage>
        <taxon>Bacteria</taxon>
        <taxon>Pseudomonadati</taxon>
        <taxon>Pseudomonadota</taxon>
        <taxon>Betaproteobacteria</taxon>
        <taxon>Burkholderiales</taxon>
        <taxon>Alcaligenaceae</taxon>
        <taxon>Achromobacter</taxon>
    </lineage>
</organism>
<evidence type="ECO:0000256" key="5">
    <source>
        <dbReference type="ARBA" id="ARBA00023015"/>
    </source>
</evidence>
<comment type="subcellular location">
    <subcellularLocation>
        <location evidence="1">Cytoplasm</location>
    </subcellularLocation>
</comment>
<keyword evidence="13" id="KW-1185">Reference proteome</keyword>
<evidence type="ECO:0000256" key="8">
    <source>
        <dbReference type="PROSITE-ProRule" id="PRU00169"/>
    </source>
</evidence>
<dbReference type="EMBL" id="CP132976">
    <property type="protein sequence ID" value="WMD22117.1"/>
    <property type="molecule type" value="Genomic_DNA"/>
</dbReference>
<keyword evidence="4" id="KW-0902">Two-component regulatory system</keyword>
<dbReference type="Proteomes" id="UP001234798">
    <property type="component" value="Chromosome"/>
</dbReference>
<feature type="domain" description="OmpR/PhoB-type" evidence="11">
    <location>
        <begin position="125"/>
        <end position="219"/>
    </location>
</feature>
<dbReference type="PANTHER" id="PTHR48111">
    <property type="entry name" value="REGULATOR OF RPOS"/>
    <property type="match status" value="1"/>
</dbReference>
<dbReference type="CDD" id="cd00383">
    <property type="entry name" value="trans_reg_C"/>
    <property type="match status" value="1"/>
</dbReference>
<evidence type="ECO:0000313" key="12">
    <source>
        <dbReference type="EMBL" id="WMD22117.1"/>
    </source>
</evidence>
<keyword evidence="3 8" id="KW-0597">Phosphoprotein</keyword>
<sequence>MTRTLLIEDDSMLAEALTTTLLRDGAKLTVAGNSATAKIHLLDQVFDVVLLDLGLPDSSGLDVLRFLRARYDITPVIIMTSRDRLSDRIAGLDAGADDYLVKPFQVGELLARMRAVIRRSQGRVAPVMTWGSLTLHPSSHLATVNGTEVQLSVHEFRTLQALMQKNGLAISRYALEQEVYGTSGAIGSNTVAVYVHQLRRKVGSGFIETVHGFGYRLGREN</sequence>